<protein>
    <submittedName>
        <fullName evidence="4">Uncharacterized protein</fullName>
    </submittedName>
</protein>
<dbReference type="InterPro" id="IPR004843">
    <property type="entry name" value="Calcineurin-like_PHP"/>
</dbReference>
<dbReference type="Pfam" id="PF00149">
    <property type="entry name" value="Metallophos"/>
    <property type="match status" value="1"/>
</dbReference>
<gene>
    <name evidence="4" type="ORF">METZ01_LOCUS229740</name>
</gene>
<dbReference type="SUPFAM" id="SSF49363">
    <property type="entry name" value="Purple acid phosphatase, N-terminal domain"/>
    <property type="match status" value="1"/>
</dbReference>
<reference evidence="4" key="1">
    <citation type="submission" date="2018-05" db="EMBL/GenBank/DDBJ databases">
        <authorList>
            <person name="Lanie J.A."/>
            <person name="Ng W.-L."/>
            <person name="Kazmierczak K.M."/>
            <person name="Andrzejewski T.M."/>
            <person name="Davidsen T.M."/>
            <person name="Wayne K.J."/>
            <person name="Tettelin H."/>
            <person name="Glass J.I."/>
            <person name="Rusch D."/>
            <person name="Podicherti R."/>
            <person name="Tsui H.-C.T."/>
            <person name="Winkler M.E."/>
        </authorList>
    </citation>
    <scope>NUCLEOTIDE SEQUENCE</scope>
</reference>
<evidence type="ECO:0000259" key="2">
    <source>
        <dbReference type="Pfam" id="PF00149"/>
    </source>
</evidence>
<dbReference type="GO" id="GO:0046872">
    <property type="term" value="F:metal ion binding"/>
    <property type="evidence" value="ECO:0007669"/>
    <property type="project" value="InterPro"/>
</dbReference>
<proteinExistence type="predicted"/>
<feature type="non-terminal residue" evidence="4">
    <location>
        <position position="477"/>
    </location>
</feature>
<dbReference type="Gene3D" id="2.60.40.380">
    <property type="entry name" value="Purple acid phosphatase-like, N-terminal"/>
    <property type="match status" value="1"/>
</dbReference>
<dbReference type="InterPro" id="IPR029052">
    <property type="entry name" value="Metallo-depent_PP-like"/>
</dbReference>
<dbReference type="EMBL" id="UINC01056633">
    <property type="protein sequence ID" value="SVB76886.1"/>
    <property type="molecule type" value="Genomic_DNA"/>
</dbReference>
<evidence type="ECO:0000259" key="3">
    <source>
        <dbReference type="Pfam" id="PF16656"/>
    </source>
</evidence>
<evidence type="ECO:0000256" key="1">
    <source>
        <dbReference type="ARBA" id="ARBA00022729"/>
    </source>
</evidence>
<dbReference type="GO" id="GO:0003993">
    <property type="term" value="F:acid phosphatase activity"/>
    <property type="evidence" value="ECO:0007669"/>
    <property type="project" value="InterPro"/>
</dbReference>
<dbReference type="Gene3D" id="3.60.21.10">
    <property type="match status" value="1"/>
</dbReference>
<sequence>MAKTTYLVILYLSVLSSQEFVVEPYLQCPSWSTMHILWETDSNSETRVEWGTWPTLGEVTTGTAINTYGNNQLHTVVLTELHQSMRYYYRVVTGSLTSEIYDFIMPSDPMDEASFKIVAMSDMQRDNSNPNKFEEIVHDGIITYIGDNFFGDIPFDLQMVLVPGDLVDNGWSYSQWANTFFAPAHPLFAHVPVYPVLGNHESDTEYYFDYFHFPENGTPGYEKHWWYTDYSNLRVVGLDSNPGYQLDIQLSWLDGVLDDACYRTNIDFVFAQLHHPYKSELWLAGETDFTGEVISRMEAFTTECGKPSIHFFGHTHGYSRGQSRDHEHLWVNVATAGGNIDYWGEYAQADYPEFTVSQDEWGFVMVEVEAGDDPGFHMKRISRGNENEFRDNELRDEMHIRLHNEMPDTPVGIYPSGSEIDPDMIILEANSFIDFDGDEIMASHFRLYENCDTLSTPIGDEFINRENWYYYENTQES</sequence>
<accession>A0A382GP24</accession>
<dbReference type="SUPFAM" id="SSF56300">
    <property type="entry name" value="Metallo-dependent phosphatases"/>
    <property type="match status" value="1"/>
</dbReference>
<feature type="domain" description="Purple acid phosphatase N-terminal" evidence="3">
    <location>
        <begin position="31"/>
        <end position="103"/>
    </location>
</feature>
<organism evidence="4">
    <name type="scientific">marine metagenome</name>
    <dbReference type="NCBI Taxonomy" id="408172"/>
    <lineage>
        <taxon>unclassified sequences</taxon>
        <taxon>metagenomes</taxon>
        <taxon>ecological metagenomes</taxon>
    </lineage>
</organism>
<dbReference type="Pfam" id="PF16656">
    <property type="entry name" value="Pur_ac_phosph_N"/>
    <property type="match status" value="1"/>
</dbReference>
<dbReference type="InterPro" id="IPR015914">
    <property type="entry name" value="PAPs_N"/>
</dbReference>
<dbReference type="PANTHER" id="PTHR45867">
    <property type="entry name" value="PURPLE ACID PHOSPHATASE"/>
    <property type="match status" value="1"/>
</dbReference>
<dbReference type="InterPro" id="IPR008963">
    <property type="entry name" value="Purple_acid_Pase-like_N"/>
</dbReference>
<keyword evidence="1" id="KW-0732">Signal</keyword>
<evidence type="ECO:0000313" key="4">
    <source>
        <dbReference type="EMBL" id="SVB76886.1"/>
    </source>
</evidence>
<feature type="domain" description="Calcineurin-like phosphoesterase" evidence="2">
    <location>
        <begin position="115"/>
        <end position="318"/>
    </location>
</feature>
<dbReference type="AlphaFoldDB" id="A0A382GP24"/>
<dbReference type="PANTHER" id="PTHR45867:SF3">
    <property type="entry name" value="ACID PHOSPHATASE TYPE 7"/>
    <property type="match status" value="1"/>
</dbReference>
<name>A0A382GP24_9ZZZZ</name>